<protein>
    <recommendedName>
        <fullName evidence="10">Flagellar protein FliL</fullName>
    </recommendedName>
</protein>
<dbReference type="Proteomes" id="UP000290657">
    <property type="component" value="Unassembled WGS sequence"/>
</dbReference>
<gene>
    <name evidence="11" type="ORF">CRV04_08120</name>
</gene>
<dbReference type="OrthoDB" id="5343921at2"/>
<dbReference type="GO" id="GO:0009425">
    <property type="term" value="C:bacterial-type flagellum basal body"/>
    <property type="evidence" value="ECO:0007669"/>
    <property type="project" value="InterPro"/>
</dbReference>
<dbReference type="AlphaFoldDB" id="A0A4V1LNV4"/>
<evidence type="ECO:0000256" key="8">
    <source>
        <dbReference type="ARBA" id="ARBA00022989"/>
    </source>
</evidence>
<evidence type="ECO:0000256" key="3">
    <source>
        <dbReference type="ARBA" id="ARBA00008281"/>
    </source>
</evidence>
<evidence type="ECO:0000256" key="6">
    <source>
        <dbReference type="ARBA" id="ARBA00022692"/>
    </source>
</evidence>
<keyword evidence="12" id="KW-1185">Reference proteome</keyword>
<reference evidence="11 12" key="1">
    <citation type="submission" date="2017-10" db="EMBL/GenBank/DDBJ databases">
        <title>Genomics of the genus Arcobacter.</title>
        <authorList>
            <person name="Perez-Cataluna A."/>
            <person name="Figueras M.J."/>
        </authorList>
    </citation>
    <scope>NUCLEOTIDE SEQUENCE [LARGE SCALE GENOMIC DNA]</scope>
    <source>
        <strain evidence="11 12">CECT 8987</strain>
    </source>
</reference>
<dbReference type="RefSeq" id="WP_128996346.1">
    <property type="nucleotide sequence ID" value="NZ_PDKN01000005.1"/>
</dbReference>
<evidence type="ECO:0000256" key="10">
    <source>
        <dbReference type="RuleBase" id="RU364125"/>
    </source>
</evidence>
<comment type="subcellular location">
    <subcellularLocation>
        <location evidence="2">Cell membrane</location>
        <topology evidence="2">Single-pass membrane protein</topology>
    </subcellularLocation>
</comment>
<evidence type="ECO:0000313" key="11">
    <source>
        <dbReference type="EMBL" id="RXJ56372.1"/>
    </source>
</evidence>
<evidence type="ECO:0000256" key="1">
    <source>
        <dbReference type="ARBA" id="ARBA00002254"/>
    </source>
</evidence>
<keyword evidence="9 10" id="KW-0472">Membrane</keyword>
<evidence type="ECO:0000256" key="4">
    <source>
        <dbReference type="ARBA" id="ARBA00022475"/>
    </source>
</evidence>
<dbReference type="PANTHER" id="PTHR35091">
    <property type="entry name" value="FLAGELLAR PROTEIN FLIL"/>
    <property type="match status" value="1"/>
</dbReference>
<dbReference type="GO" id="GO:0071978">
    <property type="term" value="P:bacterial-type flagellum-dependent swarming motility"/>
    <property type="evidence" value="ECO:0007669"/>
    <property type="project" value="TreeGrafter"/>
</dbReference>
<keyword evidence="11" id="KW-0969">Cilium</keyword>
<keyword evidence="6 10" id="KW-0812">Transmembrane</keyword>
<keyword evidence="7 10" id="KW-0283">Flagellar rotation</keyword>
<dbReference type="EMBL" id="PDKN01000005">
    <property type="protein sequence ID" value="RXJ56372.1"/>
    <property type="molecule type" value="Genomic_DNA"/>
</dbReference>
<dbReference type="Pfam" id="PF03748">
    <property type="entry name" value="FliL"/>
    <property type="match status" value="1"/>
</dbReference>
<keyword evidence="11" id="KW-0282">Flagellum</keyword>
<evidence type="ECO:0000256" key="9">
    <source>
        <dbReference type="ARBA" id="ARBA00023136"/>
    </source>
</evidence>
<evidence type="ECO:0000256" key="2">
    <source>
        <dbReference type="ARBA" id="ARBA00004162"/>
    </source>
</evidence>
<keyword evidence="8 10" id="KW-1133">Transmembrane helix</keyword>
<name>A0A4V1LNV4_9BACT</name>
<evidence type="ECO:0000256" key="5">
    <source>
        <dbReference type="ARBA" id="ARBA00022500"/>
    </source>
</evidence>
<dbReference type="GO" id="GO:0005886">
    <property type="term" value="C:plasma membrane"/>
    <property type="evidence" value="ECO:0007669"/>
    <property type="project" value="UniProtKB-SubCell"/>
</dbReference>
<accession>A0A4V1LNV4</accession>
<keyword evidence="5 10" id="KW-0145">Chemotaxis</keyword>
<feature type="transmembrane region" description="Helical" evidence="10">
    <location>
        <begin position="20"/>
        <end position="42"/>
    </location>
</feature>
<comment type="caution">
    <text evidence="11">The sequence shown here is derived from an EMBL/GenBank/DDBJ whole genome shotgun (WGS) entry which is preliminary data.</text>
</comment>
<evidence type="ECO:0000256" key="7">
    <source>
        <dbReference type="ARBA" id="ARBA00022779"/>
    </source>
</evidence>
<sequence>MAENEEVVVQETKSGGKGLMIALIALIVILILVVIGGGYLLYSNGAFSSNNNPTAQNGAVQQEEPQARTGDYFKVDINDMVLNITNAKGREKLMKLSFSIKSTDEMIEQLVEENKAEIIDVVISQISSRNSEELLTVGGKELLKEELIQEINAVLNQAIGENTDFQKDSVKNIYFTAFVIK</sequence>
<dbReference type="InterPro" id="IPR005503">
    <property type="entry name" value="FliL"/>
</dbReference>
<dbReference type="PANTHER" id="PTHR35091:SF2">
    <property type="entry name" value="FLAGELLAR PROTEIN FLIL"/>
    <property type="match status" value="1"/>
</dbReference>
<keyword evidence="4 10" id="KW-1003">Cell membrane</keyword>
<proteinExistence type="inferred from homology"/>
<dbReference type="GO" id="GO:0006935">
    <property type="term" value="P:chemotaxis"/>
    <property type="evidence" value="ECO:0007669"/>
    <property type="project" value="UniProtKB-KW"/>
</dbReference>
<organism evidence="11 12">
    <name type="scientific">Candidatus Marinarcus aquaticus</name>
    <dbReference type="NCBI Taxonomy" id="2044504"/>
    <lineage>
        <taxon>Bacteria</taxon>
        <taxon>Pseudomonadati</taxon>
        <taxon>Campylobacterota</taxon>
        <taxon>Epsilonproteobacteria</taxon>
        <taxon>Campylobacterales</taxon>
        <taxon>Arcobacteraceae</taxon>
        <taxon>Candidatus Marinarcus</taxon>
    </lineage>
</organism>
<comment type="similarity">
    <text evidence="3 10">Belongs to the FliL family.</text>
</comment>
<keyword evidence="11" id="KW-0966">Cell projection</keyword>
<evidence type="ECO:0000313" key="12">
    <source>
        <dbReference type="Proteomes" id="UP000290657"/>
    </source>
</evidence>
<comment type="function">
    <text evidence="1 10">Controls the rotational direction of flagella during chemotaxis.</text>
</comment>